<gene>
    <name evidence="9" type="ORF">L484_007208</name>
</gene>
<dbReference type="EMBL" id="KE345421">
    <property type="protein sequence ID" value="EXC03951.1"/>
    <property type="molecule type" value="Genomic_DNA"/>
</dbReference>
<keyword evidence="5" id="KW-0862">Zinc</keyword>
<dbReference type="PANTHER" id="PTHR33059:SF84">
    <property type="entry name" value="FCS-LIKE ZINC FINGER 15"/>
    <property type="match status" value="1"/>
</dbReference>
<comment type="similarity">
    <text evidence="2">Belongs to the FLZ family.</text>
</comment>
<dbReference type="KEGG" id="mnt:21390614"/>
<feature type="region of interest" description="Disordered" evidence="7">
    <location>
        <begin position="117"/>
        <end position="154"/>
    </location>
</feature>
<dbReference type="PANTHER" id="PTHR33059">
    <property type="entry name" value="FCS-LIKE ZINC FINGER 5"/>
    <property type="match status" value="1"/>
</dbReference>
<comment type="subcellular location">
    <subcellularLocation>
        <location evidence="1">Cytoplasm</location>
    </subcellularLocation>
</comment>
<evidence type="ECO:0000256" key="4">
    <source>
        <dbReference type="ARBA" id="ARBA00022723"/>
    </source>
</evidence>
<dbReference type="InterPro" id="IPR007650">
    <property type="entry name" value="Zf-FLZ_dom"/>
</dbReference>
<keyword evidence="10" id="KW-1185">Reference proteome</keyword>
<name>W9RQU9_9ROSA</name>
<organism evidence="9 10">
    <name type="scientific">Morus notabilis</name>
    <dbReference type="NCBI Taxonomy" id="981085"/>
    <lineage>
        <taxon>Eukaryota</taxon>
        <taxon>Viridiplantae</taxon>
        <taxon>Streptophyta</taxon>
        <taxon>Embryophyta</taxon>
        <taxon>Tracheophyta</taxon>
        <taxon>Spermatophyta</taxon>
        <taxon>Magnoliopsida</taxon>
        <taxon>eudicotyledons</taxon>
        <taxon>Gunneridae</taxon>
        <taxon>Pentapetalae</taxon>
        <taxon>rosids</taxon>
        <taxon>fabids</taxon>
        <taxon>Rosales</taxon>
        <taxon>Moraceae</taxon>
        <taxon>Moreae</taxon>
        <taxon>Morus</taxon>
    </lineage>
</organism>
<dbReference type="STRING" id="981085.W9RQU9"/>
<evidence type="ECO:0000256" key="6">
    <source>
        <dbReference type="PROSITE-ProRule" id="PRU01131"/>
    </source>
</evidence>
<dbReference type="eggNOG" id="ENOG502S3GA">
    <property type="taxonomic scope" value="Eukaryota"/>
</dbReference>
<keyword evidence="4" id="KW-0479">Metal-binding</keyword>
<evidence type="ECO:0000256" key="1">
    <source>
        <dbReference type="ARBA" id="ARBA00004496"/>
    </source>
</evidence>
<evidence type="ECO:0000256" key="3">
    <source>
        <dbReference type="ARBA" id="ARBA00022490"/>
    </source>
</evidence>
<dbReference type="GO" id="GO:0005737">
    <property type="term" value="C:cytoplasm"/>
    <property type="evidence" value="ECO:0007669"/>
    <property type="project" value="UniProtKB-SubCell"/>
</dbReference>
<feature type="domain" description="FLZ-type" evidence="8">
    <location>
        <begin position="62"/>
        <end position="106"/>
    </location>
</feature>
<dbReference type="Proteomes" id="UP000030645">
    <property type="component" value="Unassembled WGS sequence"/>
</dbReference>
<evidence type="ECO:0000313" key="10">
    <source>
        <dbReference type="Proteomes" id="UP000030645"/>
    </source>
</evidence>
<dbReference type="PROSITE" id="PS51795">
    <property type="entry name" value="ZF_FLZ"/>
    <property type="match status" value="1"/>
</dbReference>
<dbReference type="OrthoDB" id="1926521at2759"/>
<keyword evidence="5" id="KW-0863">Zinc-finger</keyword>
<feature type="zinc finger region" description="FLZ-type" evidence="6">
    <location>
        <begin position="62"/>
        <end position="106"/>
    </location>
</feature>
<keyword evidence="3" id="KW-0963">Cytoplasm</keyword>
<protein>
    <recommendedName>
        <fullName evidence="8">FLZ-type domain-containing protein</fullName>
    </recommendedName>
</protein>
<evidence type="ECO:0000259" key="8">
    <source>
        <dbReference type="PROSITE" id="PS51795"/>
    </source>
</evidence>
<proteinExistence type="inferred from homology"/>
<evidence type="ECO:0000256" key="5">
    <source>
        <dbReference type="ARBA" id="ARBA00022771"/>
    </source>
</evidence>
<reference evidence="10" key="1">
    <citation type="submission" date="2013-01" db="EMBL/GenBank/DDBJ databases">
        <title>Draft Genome Sequence of a Mulberry Tree, Morus notabilis C.K. Schneid.</title>
        <authorList>
            <person name="He N."/>
            <person name="Zhao S."/>
        </authorList>
    </citation>
    <scope>NUCLEOTIDE SEQUENCE</scope>
</reference>
<evidence type="ECO:0000256" key="2">
    <source>
        <dbReference type="ARBA" id="ARBA00009374"/>
    </source>
</evidence>
<evidence type="ECO:0000313" key="9">
    <source>
        <dbReference type="EMBL" id="EXC03951.1"/>
    </source>
</evidence>
<evidence type="ECO:0000256" key="7">
    <source>
        <dbReference type="SAM" id="MobiDB-lite"/>
    </source>
</evidence>
<dbReference type="AlphaFoldDB" id="W9RQU9"/>
<dbReference type="GO" id="GO:0008270">
    <property type="term" value="F:zinc ion binding"/>
    <property type="evidence" value="ECO:0007669"/>
    <property type="project" value="UniProtKB-KW"/>
</dbReference>
<feature type="compositionally biased region" description="Low complexity" evidence="7">
    <location>
        <begin position="120"/>
        <end position="138"/>
    </location>
</feature>
<dbReference type="Pfam" id="PF04570">
    <property type="entry name" value="zf-FLZ"/>
    <property type="match status" value="1"/>
</dbReference>
<accession>W9RQU9</accession>
<sequence>MVGLSIVLEGQKSSSSSINNKKIINHQVINKTTMIINNNNNKNNKSAFSLYNVNNRPFLAPTFLEQCFLCHQKLLPGKDIYMYRGDRAFCSVECRCRQIFMDDEESILKDNCSLAAIKPSSSSSSSSSSSCSSSSSSSSRHRKGARNKAGGFAC</sequence>